<proteinExistence type="predicted"/>
<evidence type="ECO:0008006" key="4">
    <source>
        <dbReference type="Google" id="ProtNLM"/>
    </source>
</evidence>
<evidence type="ECO:0000313" key="3">
    <source>
        <dbReference type="Proteomes" id="UP000778797"/>
    </source>
</evidence>
<name>A0ABS8EPD0_9FLAO</name>
<dbReference type="EMBL" id="JAFMPT010000015">
    <property type="protein sequence ID" value="MCC1485080.1"/>
    <property type="molecule type" value="Genomic_DNA"/>
</dbReference>
<keyword evidence="1" id="KW-0812">Transmembrane</keyword>
<dbReference type="Proteomes" id="UP000778797">
    <property type="component" value="Unassembled WGS sequence"/>
</dbReference>
<organism evidence="2 3">
    <name type="scientific">Winogradskyella immobilis</name>
    <dbReference type="NCBI Taxonomy" id="2816852"/>
    <lineage>
        <taxon>Bacteria</taxon>
        <taxon>Pseudomonadati</taxon>
        <taxon>Bacteroidota</taxon>
        <taxon>Flavobacteriia</taxon>
        <taxon>Flavobacteriales</taxon>
        <taxon>Flavobacteriaceae</taxon>
        <taxon>Winogradskyella</taxon>
    </lineage>
</organism>
<gene>
    <name evidence="2" type="ORF">J1C55_10805</name>
</gene>
<keyword evidence="3" id="KW-1185">Reference proteome</keyword>
<dbReference type="InterPro" id="IPR055151">
    <property type="entry name" value="GH113"/>
</dbReference>
<keyword evidence="1" id="KW-1133">Transmembrane helix</keyword>
<reference evidence="3" key="1">
    <citation type="submission" date="2021-03" db="EMBL/GenBank/DDBJ databases">
        <title>Genome of Cognatishimia sp. F0-27.</title>
        <authorList>
            <person name="Ping X."/>
        </authorList>
    </citation>
    <scope>NUCLEOTIDE SEQUENCE [LARGE SCALE GENOMIC DNA]</scope>
    <source>
        <strain evidence="3">E313</strain>
    </source>
</reference>
<dbReference type="InterPro" id="IPR017853">
    <property type="entry name" value="GH"/>
</dbReference>
<feature type="transmembrane region" description="Helical" evidence="1">
    <location>
        <begin position="12"/>
        <end position="31"/>
    </location>
</feature>
<feature type="transmembrane region" description="Helical" evidence="1">
    <location>
        <begin position="88"/>
        <end position="109"/>
    </location>
</feature>
<dbReference type="Pfam" id="PF22612">
    <property type="entry name" value="GH113"/>
    <property type="match status" value="1"/>
</dbReference>
<dbReference type="CDD" id="cd19608">
    <property type="entry name" value="GH113_mannanase-like"/>
    <property type="match status" value="1"/>
</dbReference>
<keyword evidence="1" id="KW-0472">Membrane</keyword>
<feature type="transmembrane region" description="Helical" evidence="1">
    <location>
        <begin position="51"/>
        <end position="76"/>
    </location>
</feature>
<dbReference type="SUPFAM" id="SSF51445">
    <property type="entry name" value="(Trans)glycosidases"/>
    <property type="match status" value="1"/>
</dbReference>
<reference evidence="3" key="2">
    <citation type="submission" date="2023-07" db="EMBL/GenBank/DDBJ databases">
        <title>Genome of Winogradskyella sp. E313.</title>
        <authorList>
            <person name="Zhou Y."/>
        </authorList>
    </citation>
    <scope>NUCLEOTIDE SEQUENCE [LARGE SCALE GENOMIC DNA]</scope>
    <source>
        <strain evidence="3">E313</strain>
    </source>
</reference>
<evidence type="ECO:0000313" key="2">
    <source>
        <dbReference type="EMBL" id="MCC1485080.1"/>
    </source>
</evidence>
<dbReference type="RefSeq" id="WP_227477573.1">
    <property type="nucleotide sequence ID" value="NZ_JAFMPT010000015.1"/>
</dbReference>
<dbReference type="Gene3D" id="3.20.20.80">
    <property type="entry name" value="Glycosidases"/>
    <property type="match status" value="1"/>
</dbReference>
<accession>A0ABS8EPD0</accession>
<comment type="caution">
    <text evidence="2">The sequence shown here is derived from an EMBL/GenBank/DDBJ whole genome shotgun (WGS) entry which is preliminary data.</text>
</comment>
<sequence>MIKKYISPFIKSYILAWLIAFLLVISSVFLSSISFTEAFKNFVELLSYSQFIIGVHILSVVLFILFLIILYFKGVFKTKGVKTMGKQIFVKVMLPILLILLIYNATVYVNTNENYKFKWDYTVENKSGNSKDLYVKDGKHRGMSVFGWGRNSNKGIDTLVKNNVEWVAVVPFTYQKNETTIAMTTPDVIGQWSRRDSIFINSIKTIHSKKMHVMLKPHLWMSEGWRSNITLNSDSEWDTWFASYRSNMLHYAQMGEKYNVELLCIGTELKTSLKKQPKKWLQLIKEIKTIYHGKLTYASNWDGEYKNVEFWNQMDYIGIQAYFPLTENENPNLETIISGWNKHIKTLESLSITYDKPILFTEVGYRSDASSTIKPWEWSEFTSVLTKKKSDETQLLAFEAMFKTLWDKEWFKGAYIWEWDNRTQPDSKYMSLNFSPRYKPAQNVIAKWYGKSIK</sequence>
<evidence type="ECO:0000256" key="1">
    <source>
        <dbReference type="SAM" id="Phobius"/>
    </source>
</evidence>
<protein>
    <recommendedName>
        <fullName evidence="4">Glycoside hydrolase family 5 domain-containing protein</fullName>
    </recommendedName>
</protein>